<comment type="caution">
    <text evidence="1">The sequence shown here is derived from an EMBL/GenBank/DDBJ whole genome shotgun (WGS) entry which is preliminary data.</text>
</comment>
<evidence type="ECO:0000313" key="1">
    <source>
        <dbReference type="EMBL" id="KAJ0176596.1"/>
    </source>
</evidence>
<reference evidence="1 2" key="1">
    <citation type="journal article" date="2021" name="Front. Genet.">
        <title>Chromosome-Level Genome Assembly Reveals Significant Gene Expansion in the Toll and IMD Signaling Pathways of Dendrolimus kikuchii.</title>
        <authorList>
            <person name="Zhou J."/>
            <person name="Wu P."/>
            <person name="Xiong Z."/>
            <person name="Liu N."/>
            <person name="Zhao N."/>
            <person name="Ji M."/>
            <person name="Qiu Y."/>
            <person name="Yang B."/>
        </authorList>
    </citation>
    <scope>NUCLEOTIDE SEQUENCE [LARGE SCALE GENOMIC DNA]</scope>
    <source>
        <strain evidence="1">Ann1</strain>
    </source>
</reference>
<dbReference type="EMBL" id="CM034399">
    <property type="protein sequence ID" value="KAJ0176596.1"/>
    <property type="molecule type" value="Genomic_DNA"/>
</dbReference>
<sequence length="459" mass="53652">MLDDTIFYSSLLICMSLGSYYKKIQDPEIKRNYGAGLGILVACLICGHHIYHSVLMVWGNIIIIKCCDKRYLHQMSLAFTWIYLFYIHLNLTGTYIIWIHQMLALRLVGLAFEMRALEKPKFEPKAASTSTVVAADNTMMEPTAVDIISYAYYFIGLHKGPYYRWKTFDDHFKVPFGVLGDCRVITEQKLKKALICAVGYILLYMKYSPEVLIFYPQVNEISISDFDNPYDKLKFLIIYEMITYIFHDTNIKINIYHNKLVYPTPNQIPAILKDNHDSPIGGHIGSNRIADTRDVALEQEYNFTMLKCFENDKLLLGPRMKNTVKSWDMPTRYWFGTYIYKNMLLSNKEVRSAFSFFMYTMWLGPSFSQVIVTSTLWVYLHLEAEYSELYKSHGSLKAPWDVGYSLMRIFCLIYLTPCFVIQDAATILKYYNSIFWIYHIVMFFLILLAIVIYKNRGQT</sequence>
<proteinExistence type="predicted"/>
<accession>A0ACC1CY11</accession>
<keyword evidence="2" id="KW-1185">Reference proteome</keyword>
<evidence type="ECO:0000313" key="2">
    <source>
        <dbReference type="Proteomes" id="UP000824533"/>
    </source>
</evidence>
<name>A0ACC1CY11_9NEOP</name>
<organism evidence="1 2">
    <name type="scientific">Dendrolimus kikuchii</name>
    <dbReference type="NCBI Taxonomy" id="765133"/>
    <lineage>
        <taxon>Eukaryota</taxon>
        <taxon>Metazoa</taxon>
        <taxon>Ecdysozoa</taxon>
        <taxon>Arthropoda</taxon>
        <taxon>Hexapoda</taxon>
        <taxon>Insecta</taxon>
        <taxon>Pterygota</taxon>
        <taxon>Neoptera</taxon>
        <taxon>Endopterygota</taxon>
        <taxon>Lepidoptera</taxon>
        <taxon>Glossata</taxon>
        <taxon>Ditrysia</taxon>
        <taxon>Bombycoidea</taxon>
        <taxon>Lasiocampidae</taxon>
        <taxon>Dendrolimus</taxon>
    </lineage>
</organism>
<protein>
    <submittedName>
        <fullName evidence="1">Uncharacterized protein</fullName>
    </submittedName>
</protein>
<dbReference type="Proteomes" id="UP000824533">
    <property type="component" value="Linkage Group LG13"/>
</dbReference>
<gene>
    <name evidence="1" type="ORF">K1T71_007775</name>
</gene>